<dbReference type="PANTHER" id="PTHR42941">
    <property type="entry name" value="SLL1037 PROTEIN"/>
    <property type="match status" value="1"/>
</dbReference>
<evidence type="ECO:0000313" key="2">
    <source>
        <dbReference type="EMBL" id="PVE48288.1"/>
    </source>
</evidence>
<proteinExistence type="predicted"/>
<keyword evidence="1" id="KW-0732">Signal</keyword>
<dbReference type="Pfam" id="PF16868">
    <property type="entry name" value="NMT1_3"/>
    <property type="match status" value="1"/>
</dbReference>
<evidence type="ECO:0000313" key="3">
    <source>
        <dbReference type="Proteomes" id="UP000244810"/>
    </source>
</evidence>
<accession>A0A2T7UUN2</accession>
<dbReference type="EMBL" id="QDDR01000002">
    <property type="protein sequence ID" value="PVE48288.1"/>
    <property type="molecule type" value="Genomic_DNA"/>
</dbReference>
<dbReference type="RefSeq" id="WP_107750825.1">
    <property type="nucleotide sequence ID" value="NZ_QBKF01000002.1"/>
</dbReference>
<dbReference type="SUPFAM" id="SSF53850">
    <property type="entry name" value="Periplasmic binding protein-like II"/>
    <property type="match status" value="1"/>
</dbReference>
<dbReference type="InterPro" id="IPR011852">
    <property type="entry name" value="TRAP_TAXI"/>
</dbReference>
<feature type="signal peptide" evidence="1">
    <location>
        <begin position="1"/>
        <end position="24"/>
    </location>
</feature>
<dbReference type="OrthoDB" id="8111384at2"/>
<protein>
    <submittedName>
        <fullName evidence="2">C4-dicarboxylate ABC transporter substrate-binding protein</fullName>
    </submittedName>
</protein>
<name>A0A2T7UUN2_9RHOB</name>
<dbReference type="PANTHER" id="PTHR42941:SF1">
    <property type="entry name" value="SLL1037 PROTEIN"/>
    <property type="match status" value="1"/>
</dbReference>
<sequence length="350" mass="37365">MTHSFLKSTALALVVTLAAGAAGAQVNLTMATASPGSMVHVTTHHLARVAGQRGVASLQVADGQTLTNTVLDVAEGRMDISESPMILPFMLSRGMGPYSSVENGAEVASRLRALYPFNAGAFNVYSLTSSGIESWEDLRGHTVFNGPPRGAALTNARQAVTLATGMEDGPDYTGFQANWGQINAMMTDGSVDAFVFPTNHPSDRIILMQAAGDVNIVSVPQDVFESEAFQRIFQVPGNIPIEWNFADFGYDDHVHLLGSEDGILRGMGTAFATVVNAAMDEQLAYDLTSAHIETLDELRASAPQAPSANHGDLDPVRSGFCGNNQLRYHPGAIRAWEDHGYTVPDCARPE</sequence>
<evidence type="ECO:0000256" key="1">
    <source>
        <dbReference type="SAM" id="SignalP"/>
    </source>
</evidence>
<organism evidence="2 3">
    <name type="scientific">Pararhodobacter aggregans</name>
    <dbReference type="NCBI Taxonomy" id="404875"/>
    <lineage>
        <taxon>Bacteria</taxon>
        <taxon>Pseudomonadati</taxon>
        <taxon>Pseudomonadota</taxon>
        <taxon>Alphaproteobacteria</taxon>
        <taxon>Rhodobacterales</taxon>
        <taxon>Paracoccaceae</taxon>
        <taxon>Pararhodobacter</taxon>
    </lineage>
</organism>
<keyword evidence="3" id="KW-1185">Reference proteome</keyword>
<dbReference type="AlphaFoldDB" id="A0A2T7UUN2"/>
<comment type="caution">
    <text evidence="2">The sequence shown here is derived from an EMBL/GenBank/DDBJ whole genome shotgun (WGS) entry which is preliminary data.</text>
</comment>
<dbReference type="Proteomes" id="UP000244810">
    <property type="component" value="Unassembled WGS sequence"/>
</dbReference>
<reference evidence="2 3" key="1">
    <citation type="journal article" date="2011" name="Syst. Appl. Microbiol.">
        <title>Defluviimonas denitrificans gen. nov., sp. nov., and Pararhodobacter aggregans gen. nov., sp. nov., non-phototrophic Rhodobacteraceae from the biofilter of a marine aquaculture.</title>
        <authorList>
            <person name="Foesel B.U."/>
            <person name="Drake H.L."/>
            <person name="Schramm A."/>
        </authorList>
    </citation>
    <scope>NUCLEOTIDE SEQUENCE [LARGE SCALE GENOMIC DNA]</scope>
    <source>
        <strain evidence="2 3">D1-19</strain>
    </source>
</reference>
<gene>
    <name evidence="2" type="ORF">DDE23_04210</name>
</gene>
<feature type="chain" id="PRO_5015756571" evidence="1">
    <location>
        <begin position="25"/>
        <end position="350"/>
    </location>
</feature>
<dbReference type="Gene3D" id="3.40.190.10">
    <property type="entry name" value="Periplasmic binding protein-like II"/>
    <property type="match status" value="2"/>
</dbReference>